<dbReference type="PROSITE" id="PS50893">
    <property type="entry name" value="ABC_TRANSPORTER_2"/>
    <property type="match status" value="1"/>
</dbReference>
<dbReference type="Pfam" id="PF00005">
    <property type="entry name" value="ABC_tran"/>
    <property type="match status" value="1"/>
</dbReference>
<evidence type="ECO:0000256" key="3">
    <source>
        <dbReference type="ARBA" id="ARBA00022840"/>
    </source>
</evidence>
<evidence type="ECO:0000313" key="6">
    <source>
        <dbReference type="Proteomes" id="UP000559010"/>
    </source>
</evidence>
<feature type="domain" description="ABC transporter" evidence="4">
    <location>
        <begin position="10"/>
        <end position="247"/>
    </location>
</feature>
<dbReference type="EMBL" id="JABBNU010000008">
    <property type="protein sequence ID" value="NMM49504.1"/>
    <property type="molecule type" value="Genomic_DNA"/>
</dbReference>
<organism evidence="5 6">
    <name type="scientific">Marinigracilibium pacificum</name>
    <dbReference type="NCBI Taxonomy" id="2729599"/>
    <lineage>
        <taxon>Bacteria</taxon>
        <taxon>Pseudomonadati</taxon>
        <taxon>Bacteroidota</taxon>
        <taxon>Cytophagia</taxon>
        <taxon>Cytophagales</taxon>
        <taxon>Flammeovirgaceae</taxon>
        <taxon>Marinigracilibium</taxon>
    </lineage>
</organism>
<gene>
    <name evidence="5" type="ORF">HH304_13935</name>
</gene>
<dbReference type="RefSeq" id="WP_169682674.1">
    <property type="nucleotide sequence ID" value="NZ_JABBNU010000008.1"/>
</dbReference>
<comment type="caution">
    <text evidence="5">The sequence shown here is derived from an EMBL/GenBank/DDBJ whole genome shotgun (WGS) entry which is preliminary data.</text>
</comment>
<dbReference type="PANTHER" id="PTHR42734:SF21">
    <property type="entry name" value="IRON ABC TRANSPORTER, ATP-BINDING PROTEIN"/>
    <property type="match status" value="1"/>
</dbReference>
<dbReference type="InterPro" id="IPR050153">
    <property type="entry name" value="Metal_Ion_Import_ABC"/>
</dbReference>
<dbReference type="AlphaFoldDB" id="A0A848J4W8"/>
<sequence>MKESSNDIALLLKDLEIGYKVNHPIAKKINASVNWGENIALVGQNGSGKSTLLKTLSLLQPSLSGSLVIDGIESEKLTENQKAILTGVVLTRGEVIANMRVEDLVMLGRYPFTPWHGRLSKEDLKIVSSSIEATGISYKRKALLSELSDGQLQKAWIARVLAQESKILFLDEPTSFLDQPSKMEIFGLISDLVKTKNKTVITATHDLDLAIQKCHRFWLLNDKGEFIDKLPEELIMNGSINDLFAGKGFEFDLDQGRFIRKNNFNRKYNIKGPGHLVKWVEHALNKYEISENLSEQIVVTENDNKLIFNIGENSYTEMSKFISVLKMRNF</sequence>
<evidence type="ECO:0000256" key="2">
    <source>
        <dbReference type="ARBA" id="ARBA00022741"/>
    </source>
</evidence>
<dbReference type="GO" id="GO:0005524">
    <property type="term" value="F:ATP binding"/>
    <property type="evidence" value="ECO:0007669"/>
    <property type="project" value="UniProtKB-KW"/>
</dbReference>
<dbReference type="SUPFAM" id="SSF52540">
    <property type="entry name" value="P-loop containing nucleoside triphosphate hydrolases"/>
    <property type="match status" value="1"/>
</dbReference>
<keyword evidence="1" id="KW-0813">Transport</keyword>
<dbReference type="PANTHER" id="PTHR42734">
    <property type="entry name" value="METAL TRANSPORT SYSTEM ATP-BINDING PROTEIN TM_0124-RELATED"/>
    <property type="match status" value="1"/>
</dbReference>
<dbReference type="InterPro" id="IPR003593">
    <property type="entry name" value="AAA+_ATPase"/>
</dbReference>
<reference evidence="5 6" key="1">
    <citation type="submission" date="2020-04" db="EMBL/GenBank/DDBJ databases">
        <title>Flammeovirgaceae bacterium KN852 isolated from deep sea.</title>
        <authorList>
            <person name="Zhang D.-C."/>
        </authorList>
    </citation>
    <scope>NUCLEOTIDE SEQUENCE [LARGE SCALE GENOMIC DNA]</scope>
    <source>
        <strain evidence="5 6">KN852</strain>
    </source>
</reference>
<dbReference type="InterPro" id="IPR027417">
    <property type="entry name" value="P-loop_NTPase"/>
</dbReference>
<accession>A0A848J4W8</accession>
<dbReference type="GO" id="GO:0016887">
    <property type="term" value="F:ATP hydrolysis activity"/>
    <property type="evidence" value="ECO:0007669"/>
    <property type="project" value="InterPro"/>
</dbReference>
<protein>
    <submittedName>
        <fullName evidence="5">ABC transporter ATP-binding protein</fullName>
    </submittedName>
</protein>
<name>A0A848J4W8_9BACT</name>
<dbReference type="Gene3D" id="3.40.50.300">
    <property type="entry name" value="P-loop containing nucleotide triphosphate hydrolases"/>
    <property type="match status" value="1"/>
</dbReference>
<dbReference type="SMART" id="SM00382">
    <property type="entry name" value="AAA"/>
    <property type="match status" value="1"/>
</dbReference>
<evidence type="ECO:0000259" key="4">
    <source>
        <dbReference type="PROSITE" id="PS50893"/>
    </source>
</evidence>
<keyword evidence="6" id="KW-1185">Reference proteome</keyword>
<keyword evidence="2" id="KW-0547">Nucleotide-binding</keyword>
<dbReference type="InterPro" id="IPR003439">
    <property type="entry name" value="ABC_transporter-like_ATP-bd"/>
</dbReference>
<evidence type="ECO:0000313" key="5">
    <source>
        <dbReference type="EMBL" id="NMM49504.1"/>
    </source>
</evidence>
<dbReference type="Proteomes" id="UP000559010">
    <property type="component" value="Unassembled WGS sequence"/>
</dbReference>
<keyword evidence="3 5" id="KW-0067">ATP-binding</keyword>
<evidence type="ECO:0000256" key="1">
    <source>
        <dbReference type="ARBA" id="ARBA00022448"/>
    </source>
</evidence>
<proteinExistence type="predicted"/>